<evidence type="ECO:0000313" key="11">
    <source>
        <dbReference type="Proteomes" id="UP001279642"/>
    </source>
</evidence>
<comment type="subcellular location">
    <subcellularLocation>
        <location evidence="7">Cytoplasm</location>
    </subcellularLocation>
</comment>
<evidence type="ECO:0000256" key="5">
    <source>
        <dbReference type="ARBA" id="ARBA00022833"/>
    </source>
</evidence>
<evidence type="ECO:0000256" key="2">
    <source>
        <dbReference type="ARBA" id="ARBA00022723"/>
    </source>
</evidence>
<feature type="binding site" evidence="7">
    <location>
        <position position="250"/>
    </location>
    <ligand>
        <name>Zn(2+)</name>
        <dbReference type="ChEBI" id="CHEBI:29105"/>
    </ligand>
</feature>
<feature type="binding site" evidence="7">
    <location>
        <position position="250"/>
    </location>
    <ligand>
        <name>Fe(3+)</name>
        <dbReference type="ChEBI" id="CHEBI:29034"/>
    </ligand>
</feature>
<dbReference type="HAMAP" id="MF_00372">
    <property type="entry name" value="HutI"/>
    <property type="match status" value="1"/>
</dbReference>
<feature type="binding site" evidence="7">
    <location>
        <position position="152"/>
    </location>
    <ligand>
        <name>4-imidazolone-5-propanoate</name>
        <dbReference type="ChEBI" id="CHEBI:77893"/>
    </ligand>
</feature>
<dbReference type="InterPro" id="IPR005920">
    <property type="entry name" value="HutI"/>
</dbReference>
<dbReference type="InterPro" id="IPR032466">
    <property type="entry name" value="Metal_Hydrolase"/>
</dbReference>
<comment type="cofactor">
    <cofactor evidence="7">
        <name>Zn(2+)</name>
        <dbReference type="ChEBI" id="CHEBI:29105"/>
    </cofactor>
    <cofactor evidence="7">
        <name>Fe(3+)</name>
        <dbReference type="ChEBI" id="CHEBI:29034"/>
    </cofactor>
    <text evidence="7">Binds 1 zinc or iron ion per subunit.</text>
</comment>
<keyword evidence="6 7" id="KW-0408">Iron</keyword>
<dbReference type="RefSeq" id="WP_320508048.1">
    <property type="nucleotide sequence ID" value="NZ_JAXCLW010000002.1"/>
</dbReference>
<feature type="binding site" evidence="7">
    <location>
        <position position="185"/>
    </location>
    <ligand>
        <name>4-imidazolone-5-propanoate</name>
        <dbReference type="ChEBI" id="CHEBI:77893"/>
    </ligand>
</feature>
<organism evidence="10 11">
    <name type="scientific">Dongia soli</name>
    <dbReference type="NCBI Taxonomy" id="600628"/>
    <lineage>
        <taxon>Bacteria</taxon>
        <taxon>Pseudomonadati</taxon>
        <taxon>Pseudomonadota</taxon>
        <taxon>Alphaproteobacteria</taxon>
        <taxon>Rhodospirillales</taxon>
        <taxon>Dongiaceae</taxon>
        <taxon>Dongia</taxon>
    </lineage>
</organism>
<feature type="binding site" evidence="7">
    <location>
        <position position="325"/>
    </location>
    <ligand>
        <name>Zn(2+)</name>
        <dbReference type="ChEBI" id="CHEBI:29105"/>
    </ligand>
</feature>
<keyword evidence="5 7" id="KW-0862">Zinc</keyword>
<comment type="pathway">
    <text evidence="7">Amino-acid degradation; L-histidine degradation into L-glutamate; N-formimidoyl-L-glutamate from L-histidine: step 3/3.</text>
</comment>
<feature type="binding site" evidence="7">
    <location>
        <position position="152"/>
    </location>
    <ligand>
        <name>N-formimidoyl-L-glutamate</name>
        <dbReference type="ChEBI" id="CHEBI:58928"/>
    </ligand>
</feature>
<feature type="binding site" evidence="7">
    <location>
        <position position="253"/>
    </location>
    <ligand>
        <name>4-imidazolone-5-propanoate</name>
        <dbReference type="ChEBI" id="CHEBI:77893"/>
    </ligand>
</feature>
<feature type="binding site" evidence="7">
    <location>
        <position position="80"/>
    </location>
    <ligand>
        <name>Fe(3+)</name>
        <dbReference type="ChEBI" id="CHEBI:29034"/>
    </ligand>
</feature>
<sequence>MPRQESSTDHAWDCLITDCHVASMAGNDGYGEIRDAAIAVQDGRIAWIGPAADLPKPAAEPLDEVTLNGDWVTPGLIDCHTHLIYGGQRANEFEMRLNGASYEEIAKAGGGIISTVKATRAASVEDLVADAGRRLESLIEEGVTTIEIKSGYGLDLDTERRMLQAARQLMEDYPVSVVATCLAAHALPPEYAGRQSDYVDLVCETILPTLAQEGLIDAVDAFCEKIAFTAAETERVFQTAQKLGLPVKLHAEQLSDQKGAVLAAKYNALSADHIEYIGEDGVQAMAAAGTVAVLLPGAFYCLRETKLPPIDLFRGHGVKIALSTDHNPGTSPALSLRLMLSMACTFFRLTPQEALRGITINAAKALGIDDSHGSLEIGKMADLAVWDIEQPAELSYWIGSNPCTAVMKSGYWARRSY</sequence>
<feature type="binding site" evidence="7">
    <location>
        <position position="329"/>
    </location>
    <ligand>
        <name>N-formimidoyl-L-glutamate</name>
        <dbReference type="ChEBI" id="CHEBI:58928"/>
    </ligand>
</feature>
<comment type="function">
    <text evidence="7">Catalyzes the hydrolytic cleavage of the carbon-nitrogen bond in imidazolone-5-propanoate to yield N-formimidoyl-L-glutamate. It is the third step in the universal histidine degradation pathway.</text>
</comment>
<dbReference type="InterPro" id="IPR054418">
    <property type="entry name" value="MQNX/HUTI_composite_N"/>
</dbReference>
<dbReference type="Pfam" id="PF01979">
    <property type="entry name" value="Amidohydro_1"/>
    <property type="match status" value="1"/>
</dbReference>
<evidence type="ECO:0000256" key="4">
    <source>
        <dbReference type="ARBA" id="ARBA00022808"/>
    </source>
</evidence>
<dbReference type="InterPro" id="IPR006680">
    <property type="entry name" value="Amidohydro-rel"/>
</dbReference>
<comment type="similarity">
    <text evidence="7">Belongs to the metallo-dependent hydrolases superfamily. HutI family.</text>
</comment>
<evidence type="ECO:0000256" key="7">
    <source>
        <dbReference type="HAMAP-Rule" id="MF_00372"/>
    </source>
</evidence>
<keyword evidence="3 7" id="KW-0378">Hydrolase</keyword>
<dbReference type="Proteomes" id="UP001279642">
    <property type="component" value="Unassembled WGS sequence"/>
</dbReference>
<feature type="domain" description="Amidohydrolase-related" evidence="8">
    <location>
        <begin position="71"/>
        <end position="410"/>
    </location>
</feature>
<feature type="domain" description="Aminodeoxyfutalosine deaminase/Imidazolonepropionase-like composite" evidence="9">
    <location>
        <begin position="36"/>
        <end position="55"/>
    </location>
</feature>
<dbReference type="NCBIfam" id="TIGR01224">
    <property type="entry name" value="hutI"/>
    <property type="match status" value="1"/>
</dbReference>
<protein>
    <recommendedName>
        <fullName evidence="1 7">Imidazolonepropionase</fullName>
        <ecNumber evidence="1 7">3.5.2.7</ecNumber>
    </recommendedName>
    <alternativeName>
        <fullName evidence="7">Imidazolone-5-propionate hydrolase</fullName>
    </alternativeName>
</protein>
<keyword evidence="4 7" id="KW-0369">Histidine metabolism</keyword>
<evidence type="ECO:0000256" key="3">
    <source>
        <dbReference type="ARBA" id="ARBA00022801"/>
    </source>
</evidence>
<keyword evidence="7" id="KW-0963">Cytoplasm</keyword>
<dbReference type="GO" id="GO:0050480">
    <property type="term" value="F:imidazolonepropionase activity"/>
    <property type="evidence" value="ECO:0007669"/>
    <property type="project" value="UniProtKB-EC"/>
</dbReference>
<feature type="binding site" evidence="7">
    <location>
        <position position="325"/>
    </location>
    <ligand>
        <name>Fe(3+)</name>
        <dbReference type="ChEBI" id="CHEBI:29034"/>
    </ligand>
</feature>
<proteinExistence type="inferred from homology"/>
<dbReference type="SUPFAM" id="SSF51338">
    <property type="entry name" value="Composite domain of metallo-dependent hydrolases"/>
    <property type="match status" value="1"/>
</dbReference>
<dbReference type="EC" id="3.5.2.7" evidence="1 7"/>
<evidence type="ECO:0000259" key="9">
    <source>
        <dbReference type="Pfam" id="PF22039"/>
    </source>
</evidence>
<dbReference type="PANTHER" id="PTHR42752">
    <property type="entry name" value="IMIDAZOLONEPROPIONASE"/>
    <property type="match status" value="1"/>
</dbReference>
<feature type="binding site" evidence="7">
    <location>
        <position position="82"/>
    </location>
    <ligand>
        <name>Zn(2+)</name>
        <dbReference type="ChEBI" id="CHEBI:29105"/>
    </ligand>
</feature>
<feature type="binding site" evidence="7">
    <location>
        <position position="82"/>
    </location>
    <ligand>
        <name>Fe(3+)</name>
        <dbReference type="ChEBI" id="CHEBI:29034"/>
    </ligand>
</feature>
<evidence type="ECO:0000256" key="6">
    <source>
        <dbReference type="ARBA" id="ARBA00023004"/>
    </source>
</evidence>
<dbReference type="CDD" id="cd01296">
    <property type="entry name" value="Imidazolone-5PH"/>
    <property type="match status" value="1"/>
</dbReference>
<feature type="binding site" evidence="7">
    <location>
        <position position="330"/>
    </location>
    <ligand>
        <name>4-imidazolone-5-propanoate</name>
        <dbReference type="ChEBI" id="CHEBI:77893"/>
    </ligand>
</feature>
<dbReference type="Pfam" id="PF22039">
    <property type="entry name" value="HUTI_composite_bact"/>
    <property type="match status" value="1"/>
</dbReference>
<feature type="binding site" evidence="7">
    <location>
        <position position="80"/>
    </location>
    <ligand>
        <name>Zn(2+)</name>
        <dbReference type="ChEBI" id="CHEBI:29105"/>
    </ligand>
</feature>
<reference evidence="10 11" key="1">
    <citation type="journal article" date="2016" name="Antonie Van Leeuwenhoek">
        <title>Dongia soli sp. nov., isolated from soil from Dokdo, Korea.</title>
        <authorList>
            <person name="Kim D.U."/>
            <person name="Lee H."/>
            <person name="Kim H."/>
            <person name="Kim S.G."/>
            <person name="Ka J.O."/>
        </authorList>
    </citation>
    <scope>NUCLEOTIDE SEQUENCE [LARGE SCALE GENOMIC DNA]</scope>
    <source>
        <strain evidence="10 11">D78</strain>
    </source>
</reference>
<feature type="binding site" evidence="7">
    <location>
        <position position="327"/>
    </location>
    <ligand>
        <name>N-formimidoyl-L-glutamate</name>
        <dbReference type="ChEBI" id="CHEBI:58928"/>
    </ligand>
</feature>
<comment type="caution">
    <text evidence="10">The sequence shown here is derived from an EMBL/GenBank/DDBJ whole genome shotgun (WGS) entry which is preliminary data.</text>
</comment>
<evidence type="ECO:0000256" key="1">
    <source>
        <dbReference type="ARBA" id="ARBA00012864"/>
    </source>
</evidence>
<dbReference type="SUPFAM" id="SSF51556">
    <property type="entry name" value="Metallo-dependent hydrolases"/>
    <property type="match status" value="1"/>
</dbReference>
<gene>
    <name evidence="7 10" type="primary">hutI</name>
    <name evidence="10" type="ORF">SMD27_09060</name>
</gene>
<evidence type="ECO:0000313" key="10">
    <source>
        <dbReference type="EMBL" id="MDY0882992.1"/>
    </source>
</evidence>
<dbReference type="Gene3D" id="3.20.20.140">
    <property type="entry name" value="Metal-dependent hydrolases"/>
    <property type="match status" value="1"/>
</dbReference>
<keyword evidence="11" id="KW-1185">Reference proteome</keyword>
<keyword evidence="2 7" id="KW-0479">Metal-binding</keyword>
<dbReference type="PANTHER" id="PTHR42752:SF1">
    <property type="entry name" value="IMIDAZOLONEPROPIONASE-RELATED"/>
    <property type="match status" value="1"/>
</dbReference>
<comment type="catalytic activity">
    <reaction evidence="7">
        <text>4-imidazolone-5-propanoate + H2O = N-formimidoyl-L-glutamate</text>
        <dbReference type="Rhea" id="RHEA:23660"/>
        <dbReference type="ChEBI" id="CHEBI:15377"/>
        <dbReference type="ChEBI" id="CHEBI:58928"/>
        <dbReference type="ChEBI" id="CHEBI:77893"/>
        <dbReference type="EC" id="3.5.2.7"/>
    </reaction>
</comment>
<dbReference type="EMBL" id="JAXCLW010000002">
    <property type="protein sequence ID" value="MDY0882992.1"/>
    <property type="molecule type" value="Genomic_DNA"/>
</dbReference>
<feature type="binding site" evidence="7">
    <location>
        <position position="89"/>
    </location>
    <ligand>
        <name>4-imidazolone-5-propanoate</name>
        <dbReference type="ChEBI" id="CHEBI:77893"/>
    </ligand>
</feature>
<dbReference type="InterPro" id="IPR011059">
    <property type="entry name" value="Metal-dep_hydrolase_composite"/>
</dbReference>
<accession>A0ABU5E9N3</accession>
<dbReference type="Gene3D" id="2.30.40.10">
    <property type="entry name" value="Urease, subunit C, domain 1"/>
    <property type="match status" value="1"/>
</dbReference>
<name>A0ABU5E9N3_9PROT</name>
<evidence type="ECO:0000259" key="8">
    <source>
        <dbReference type="Pfam" id="PF01979"/>
    </source>
</evidence>